<accession>A0A6G0VRY0</accession>
<dbReference type="AlphaFoldDB" id="A0A6G0VRY0"/>
<feature type="non-terminal residue" evidence="1">
    <location>
        <position position="127"/>
    </location>
</feature>
<proteinExistence type="predicted"/>
<evidence type="ECO:0000313" key="2">
    <source>
        <dbReference type="Proteomes" id="UP000478052"/>
    </source>
</evidence>
<dbReference type="OrthoDB" id="6585512at2759"/>
<protein>
    <submittedName>
        <fullName evidence="1">FLYWCH-type domain-containing protein</fullName>
    </submittedName>
</protein>
<gene>
    <name evidence="1" type="ORF">FWK35_00033567</name>
</gene>
<sequence>MTCLKEIMPPDAEDLLTYFDSYYVNGYYRLVGSASTLHFRKIPPIFSPSSWNVHNATLVGEHRTNNMTEGWNNRFSKLYEAKLALDAVGDSKTVKKLGQTRTVEKRQQNLCIQIQAGNIGVLDFLTA</sequence>
<organism evidence="1 2">
    <name type="scientific">Aphis craccivora</name>
    <name type="common">Cowpea aphid</name>
    <dbReference type="NCBI Taxonomy" id="307492"/>
    <lineage>
        <taxon>Eukaryota</taxon>
        <taxon>Metazoa</taxon>
        <taxon>Ecdysozoa</taxon>
        <taxon>Arthropoda</taxon>
        <taxon>Hexapoda</taxon>
        <taxon>Insecta</taxon>
        <taxon>Pterygota</taxon>
        <taxon>Neoptera</taxon>
        <taxon>Paraneoptera</taxon>
        <taxon>Hemiptera</taxon>
        <taxon>Sternorrhyncha</taxon>
        <taxon>Aphidomorpha</taxon>
        <taxon>Aphidoidea</taxon>
        <taxon>Aphididae</taxon>
        <taxon>Aphidini</taxon>
        <taxon>Aphis</taxon>
        <taxon>Aphis</taxon>
    </lineage>
</organism>
<dbReference type="Proteomes" id="UP000478052">
    <property type="component" value="Unassembled WGS sequence"/>
</dbReference>
<keyword evidence="2" id="KW-1185">Reference proteome</keyword>
<reference evidence="1 2" key="1">
    <citation type="submission" date="2019-08" db="EMBL/GenBank/DDBJ databases">
        <title>Whole genome of Aphis craccivora.</title>
        <authorList>
            <person name="Voronova N.V."/>
            <person name="Shulinski R.S."/>
            <person name="Bandarenka Y.V."/>
            <person name="Zhorov D.G."/>
            <person name="Warner D."/>
        </authorList>
    </citation>
    <scope>NUCLEOTIDE SEQUENCE [LARGE SCALE GENOMIC DNA]</scope>
    <source>
        <strain evidence="1">180601</strain>
        <tissue evidence="1">Whole Body</tissue>
    </source>
</reference>
<dbReference type="EMBL" id="VUJU01012685">
    <property type="protein sequence ID" value="KAF0707046.1"/>
    <property type="molecule type" value="Genomic_DNA"/>
</dbReference>
<evidence type="ECO:0000313" key="1">
    <source>
        <dbReference type="EMBL" id="KAF0707046.1"/>
    </source>
</evidence>
<comment type="caution">
    <text evidence="1">The sequence shown here is derived from an EMBL/GenBank/DDBJ whole genome shotgun (WGS) entry which is preliminary data.</text>
</comment>
<name>A0A6G0VRY0_APHCR</name>